<feature type="domain" description="EAL" evidence="1">
    <location>
        <begin position="288"/>
        <end position="542"/>
    </location>
</feature>
<organism evidence="3">
    <name type="scientific">uncultured organism</name>
    <dbReference type="NCBI Taxonomy" id="155900"/>
    <lineage>
        <taxon>unclassified sequences</taxon>
        <taxon>environmental samples</taxon>
    </lineage>
</organism>
<feature type="domain" description="GGDEF" evidence="2">
    <location>
        <begin position="143"/>
        <end position="276"/>
    </location>
</feature>
<dbReference type="SMART" id="SM00267">
    <property type="entry name" value="GGDEF"/>
    <property type="match status" value="1"/>
</dbReference>
<evidence type="ECO:0000259" key="2">
    <source>
        <dbReference type="PROSITE" id="PS50887"/>
    </source>
</evidence>
<dbReference type="Gene3D" id="3.30.70.270">
    <property type="match status" value="1"/>
</dbReference>
<name>A0A5B8RID1_9ZZZZ</name>
<dbReference type="NCBIfam" id="TIGR00254">
    <property type="entry name" value="GGDEF"/>
    <property type="match status" value="1"/>
</dbReference>
<dbReference type="SMART" id="SM00052">
    <property type="entry name" value="EAL"/>
    <property type="match status" value="1"/>
</dbReference>
<gene>
    <name evidence="3" type="ORF">KBTEX_02867</name>
</gene>
<dbReference type="PROSITE" id="PS50887">
    <property type="entry name" value="GGDEF"/>
    <property type="match status" value="1"/>
</dbReference>
<dbReference type="GO" id="GO:0071111">
    <property type="term" value="F:cyclic-guanylate-specific phosphodiesterase activity"/>
    <property type="evidence" value="ECO:0007669"/>
    <property type="project" value="InterPro"/>
</dbReference>
<dbReference type="SUPFAM" id="SSF55073">
    <property type="entry name" value="Nucleotide cyclase"/>
    <property type="match status" value="1"/>
</dbReference>
<dbReference type="PROSITE" id="PS50883">
    <property type="entry name" value="EAL"/>
    <property type="match status" value="1"/>
</dbReference>
<dbReference type="CDD" id="cd01948">
    <property type="entry name" value="EAL"/>
    <property type="match status" value="1"/>
</dbReference>
<evidence type="ECO:0008006" key="4">
    <source>
        <dbReference type="Google" id="ProtNLM"/>
    </source>
</evidence>
<dbReference type="InterPro" id="IPR050706">
    <property type="entry name" value="Cyclic-di-GMP_PDE-like"/>
</dbReference>
<evidence type="ECO:0000259" key="1">
    <source>
        <dbReference type="PROSITE" id="PS50883"/>
    </source>
</evidence>
<dbReference type="PANTHER" id="PTHR33121:SF70">
    <property type="entry name" value="SIGNALING PROTEIN YKOW"/>
    <property type="match status" value="1"/>
</dbReference>
<dbReference type="Gene3D" id="3.20.20.450">
    <property type="entry name" value="EAL domain"/>
    <property type="match status" value="1"/>
</dbReference>
<dbReference type="PANTHER" id="PTHR33121">
    <property type="entry name" value="CYCLIC DI-GMP PHOSPHODIESTERASE PDEF"/>
    <property type="match status" value="1"/>
</dbReference>
<dbReference type="EMBL" id="MN079149">
    <property type="protein sequence ID" value="QEA06527.1"/>
    <property type="molecule type" value="Genomic_DNA"/>
</dbReference>
<dbReference type="Pfam" id="PF00990">
    <property type="entry name" value="GGDEF"/>
    <property type="match status" value="1"/>
</dbReference>
<accession>A0A5B8RID1</accession>
<evidence type="ECO:0000313" key="3">
    <source>
        <dbReference type="EMBL" id="QEA06527.1"/>
    </source>
</evidence>
<dbReference type="InterPro" id="IPR000160">
    <property type="entry name" value="GGDEF_dom"/>
</dbReference>
<dbReference type="InterPro" id="IPR001633">
    <property type="entry name" value="EAL_dom"/>
</dbReference>
<dbReference type="Pfam" id="PF00563">
    <property type="entry name" value="EAL"/>
    <property type="match status" value="1"/>
</dbReference>
<protein>
    <recommendedName>
        <fullName evidence="4">Signaling protein</fullName>
    </recommendedName>
</protein>
<dbReference type="CDD" id="cd01949">
    <property type="entry name" value="GGDEF"/>
    <property type="match status" value="1"/>
</dbReference>
<sequence>MPNYQSSLAAVQAPPAAPVYRLMLDGEGRVTSVATALPEALAGLARGDSVDGWLTDAVYPARSLSLCLAALRAGCAGIYLSLRGVCDPGARFAGRLVPYPTGAVALELEAEAEADSARSSKPSPLLGRAEFLSVLETAAGNGAPVAVGCIDIDRLRQINLGYGHACGDTVLAEVGRRLQRLAGTGARVANLGGDEFGVVMTGPGAPARAREMAEALDQSMRRPIFCHGRELLVTVSAGFAASKAATGQAEGPLVAAEAALQRARRLGRCWVLFDDEPPQAPDHHSARAVALEVALHRALEEDEFSLAYQPIVSLGSGEVCGVETLLRWHWEDGQPVPPDQFVPVLEDTGLIRPVGAWVLRRACEELVATTTPGGRVPEVAVNVSVEQLHESGFVDEVAAVLRDTGLDPRRLTLEITEHRLIGDNSTIIDTLRELRALGVRLAVDDFGTGYSSLAYLLELPVQVLKVDRSFVQGLWKSPAGQVIMQAIVSMATDLGLQVVVEGVEREEEARFLARWPELLAQGYLYGAPMPLARLLAGDGGALRTAGAQ</sequence>
<dbReference type="AlphaFoldDB" id="A0A5B8RID1"/>
<proteinExistence type="predicted"/>
<dbReference type="InterPro" id="IPR029787">
    <property type="entry name" value="Nucleotide_cyclase"/>
</dbReference>
<dbReference type="InterPro" id="IPR035919">
    <property type="entry name" value="EAL_sf"/>
</dbReference>
<dbReference type="SUPFAM" id="SSF141868">
    <property type="entry name" value="EAL domain-like"/>
    <property type="match status" value="1"/>
</dbReference>
<reference evidence="3" key="1">
    <citation type="submission" date="2019-06" db="EMBL/GenBank/DDBJ databases">
        <authorList>
            <person name="Murdoch R.W."/>
            <person name="Fathepure B."/>
        </authorList>
    </citation>
    <scope>NUCLEOTIDE SEQUENCE</scope>
</reference>
<dbReference type="InterPro" id="IPR043128">
    <property type="entry name" value="Rev_trsase/Diguanyl_cyclase"/>
</dbReference>